<keyword evidence="4" id="KW-1185">Reference proteome</keyword>
<evidence type="ECO:0000313" key="4">
    <source>
        <dbReference type="Proteomes" id="UP000295344"/>
    </source>
</evidence>
<feature type="region of interest" description="Disordered" evidence="1">
    <location>
        <begin position="37"/>
        <end position="59"/>
    </location>
</feature>
<keyword evidence="2" id="KW-1133">Transmembrane helix</keyword>
<name>A0A4R7FP39_9MICO</name>
<sequence>MGQITFWGSVTLVVVLAACVIGVVVAVRIVVRAVRSRNAPPTGLRRAGAPEGTDDPRAAFDRAAGKTSWTRISGGL</sequence>
<comment type="caution">
    <text evidence="3">The sequence shown here is derived from an EMBL/GenBank/DDBJ whole genome shotgun (WGS) entry which is preliminary data.</text>
</comment>
<feature type="transmembrane region" description="Helical" evidence="2">
    <location>
        <begin position="6"/>
        <end position="31"/>
    </location>
</feature>
<evidence type="ECO:0000256" key="1">
    <source>
        <dbReference type="SAM" id="MobiDB-lite"/>
    </source>
</evidence>
<gene>
    <name evidence="3" type="ORF">CLV52_0030</name>
</gene>
<dbReference type="RefSeq" id="WP_133763742.1">
    <property type="nucleotide sequence ID" value="NZ_BAAARP010000001.1"/>
</dbReference>
<keyword evidence="2" id="KW-0472">Membrane</keyword>
<dbReference type="Proteomes" id="UP000295344">
    <property type="component" value="Unassembled WGS sequence"/>
</dbReference>
<protein>
    <submittedName>
        <fullName evidence="3">Uncharacterized protein</fullName>
    </submittedName>
</protein>
<evidence type="ECO:0000256" key="2">
    <source>
        <dbReference type="SAM" id="Phobius"/>
    </source>
</evidence>
<reference evidence="3 4" key="1">
    <citation type="submission" date="2019-03" db="EMBL/GenBank/DDBJ databases">
        <title>Genomic Encyclopedia of Archaeal and Bacterial Type Strains, Phase II (KMG-II): from individual species to whole genera.</title>
        <authorList>
            <person name="Goeker M."/>
        </authorList>
    </citation>
    <scope>NUCLEOTIDE SEQUENCE [LARGE SCALE GENOMIC DNA]</scope>
    <source>
        <strain evidence="3 4">DSM 24782</strain>
    </source>
</reference>
<organism evidence="3 4">
    <name type="scientific">Amnibacterium kyonggiense</name>
    <dbReference type="NCBI Taxonomy" id="595671"/>
    <lineage>
        <taxon>Bacteria</taxon>
        <taxon>Bacillati</taxon>
        <taxon>Actinomycetota</taxon>
        <taxon>Actinomycetes</taxon>
        <taxon>Micrococcales</taxon>
        <taxon>Microbacteriaceae</taxon>
        <taxon>Amnibacterium</taxon>
    </lineage>
</organism>
<evidence type="ECO:0000313" key="3">
    <source>
        <dbReference type="EMBL" id="TDS79501.1"/>
    </source>
</evidence>
<dbReference type="AlphaFoldDB" id="A0A4R7FP39"/>
<proteinExistence type="predicted"/>
<keyword evidence="2" id="KW-0812">Transmembrane</keyword>
<accession>A0A4R7FP39</accession>
<dbReference type="EMBL" id="SOAM01000001">
    <property type="protein sequence ID" value="TDS79501.1"/>
    <property type="molecule type" value="Genomic_DNA"/>
</dbReference>